<dbReference type="PATRIC" id="fig|1150469.3.peg.1411"/>
<protein>
    <submittedName>
        <fullName evidence="3">L-carnitine dehydratase/bile acid-inducible protein F</fullName>
        <ecNumber evidence="3">2.8.3.16</ecNumber>
    </submittedName>
</protein>
<dbReference type="InterPro" id="IPR050509">
    <property type="entry name" value="CoA-transferase_III"/>
</dbReference>
<evidence type="ECO:0000256" key="1">
    <source>
        <dbReference type="ARBA" id="ARBA00022679"/>
    </source>
</evidence>
<keyword evidence="4" id="KW-1185">Reference proteome</keyword>
<sequence>MAGGPGGGPGAFDFGGDIAQHGPKRPSRGATGPRAGDPAADGGHGSGAPAPGHVVFPAAGRAGACGAGRGGAGTRGAAGEGGQCAAGGCCVWAQCRTAGGRVAGGAFMSALPLAGVRVLDLATFIAAPFTAALLGEFGAEVIKIEQPGEGDPLRRFGTPTERGDTLAWLSEARNKASLTLNLRDPRGSALFKTLAASADVVCENFRPGTLEKWGVGWEDLQALNPRLVMLRISGYGQDGPYRDRPGFARIAHAVGGLTHLAGMPGGPPVTPGSTSLADYMSGLFGAVGVLLALRHRDQTGQGQVIDLGLYESVLRVLDEMIPVYDQTGRVRGPEGAGTVNACPHGHFVCGDGRWVAIACTNDKMFARLARVMERPGLAHPDAFGPLSHRLAARDAVDGLVAAWTAERPREAVVSLCEQGDVPCGAINTVADLVADPHVQARGNLARLPVEGLGSVLVPAVLPRLSATPGRLEAAGPVLGADTVRILQSLGLAEAEIAALRHDKVI</sequence>
<dbReference type="PANTHER" id="PTHR48228">
    <property type="entry name" value="SUCCINYL-COA--D-CITRAMALATE COA-TRANSFERASE"/>
    <property type="match status" value="1"/>
</dbReference>
<dbReference type="KEGG" id="rpm:RSPPHO_01251"/>
<dbReference type="Gene3D" id="3.30.1540.10">
    <property type="entry name" value="formyl-coa transferase, domain 3"/>
    <property type="match status" value="1"/>
</dbReference>
<dbReference type="InterPro" id="IPR023606">
    <property type="entry name" value="CoA-Trfase_III_dom_1_sf"/>
</dbReference>
<accession>H6SSJ8</accession>
<organism evidence="3 4">
    <name type="scientific">Pararhodospirillum photometricum DSM 122</name>
    <dbReference type="NCBI Taxonomy" id="1150469"/>
    <lineage>
        <taxon>Bacteria</taxon>
        <taxon>Pseudomonadati</taxon>
        <taxon>Pseudomonadota</taxon>
        <taxon>Alphaproteobacteria</taxon>
        <taxon>Rhodospirillales</taxon>
        <taxon>Rhodospirillaceae</taxon>
        <taxon>Pararhodospirillum</taxon>
    </lineage>
</organism>
<dbReference type="eggNOG" id="COG1804">
    <property type="taxonomic scope" value="Bacteria"/>
</dbReference>
<dbReference type="Proteomes" id="UP000033220">
    <property type="component" value="Chromosome DSM 122"/>
</dbReference>
<evidence type="ECO:0000313" key="4">
    <source>
        <dbReference type="Proteomes" id="UP000033220"/>
    </source>
</evidence>
<dbReference type="InterPro" id="IPR003673">
    <property type="entry name" value="CoA-Trfase_fam_III"/>
</dbReference>
<feature type="compositionally biased region" description="Low complexity" evidence="2">
    <location>
        <begin position="28"/>
        <end position="53"/>
    </location>
</feature>
<evidence type="ECO:0000256" key="2">
    <source>
        <dbReference type="SAM" id="MobiDB-lite"/>
    </source>
</evidence>
<dbReference type="InterPro" id="IPR044855">
    <property type="entry name" value="CoA-Trfase_III_dom3_sf"/>
</dbReference>
<keyword evidence="1 3" id="KW-0808">Transferase</keyword>
<dbReference type="SUPFAM" id="SSF89796">
    <property type="entry name" value="CoA-transferase family III (CaiB/BaiF)"/>
    <property type="match status" value="1"/>
</dbReference>
<proteinExistence type="predicted"/>
<gene>
    <name evidence="3" type="ORF">RSPPHO_01251</name>
</gene>
<dbReference type="PANTHER" id="PTHR48228:SF6">
    <property type="entry name" value="L-CARNITINE COA-TRANSFERASE"/>
    <property type="match status" value="1"/>
</dbReference>
<name>H6SSJ8_PARPM</name>
<feature type="compositionally biased region" description="Gly residues" evidence="2">
    <location>
        <begin position="1"/>
        <end position="10"/>
    </location>
</feature>
<dbReference type="HOGENOM" id="CLU_033975_2_0_5"/>
<dbReference type="Gene3D" id="3.40.50.10540">
    <property type="entry name" value="Crotonobetainyl-coa:carnitine coa-transferase, domain 1"/>
    <property type="match status" value="1"/>
</dbReference>
<dbReference type="EMBL" id="HE663493">
    <property type="protein sequence ID" value="CCG07877.1"/>
    <property type="molecule type" value="Genomic_DNA"/>
</dbReference>
<dbReference type="STRING" id="1150469.RSPPHO_01251"/>
<feature type="region of interest" description="Disordered" evidence="2">
    <location>
        <begin position="1"/>
        <end position="53"/>
    </location>
</feature>
<dbReference type="EC" id="2.8.3.16" evidence="3"/>
<reference evidence="3 4" key="1">
    <citation type="submission" date="2012-02" db="EMBL/GenBank/DDBJ databases">
        <title>Shotgun genome sequence of Phaeospirillum photometricum DSM 122.</title>
        <authorList>
            <person name="Duquesne K."/>
            <person name="Sturgis J."/>
        </authorList>
    </citation>
    <scope>NUCLEOTIDE SEQUENCE [LARGE SCALE GENOMIC DNA]</scope>
    <source>
        <strain evidence="4">DSM122</strain>
    </source>
</reference>
<evidence type="ECO:0000313" key="3">
    <source>
        <dbReference type="EMBL" id="CCG07877.1"/>
    </source>
</evidence>
<dbReference type="Pfam" id="PF02515">
    <property type="entry name" value="CoA_transf_3"/>
    <property type="match status" value="1"/>
</dbReference>
<dbReference type="GO" id="GO:0033608">
    <property type="term" value="F:formyl-CoA transferase activity"/>
    <property type="evidence" value="ECO:0007669"/>
    <property type="project" value="UniProtKB-EC"/>
</dbReference>
<dbReference type="AlphaFoldDB" id="H6SSJ8"/>